<keyword evidence="1" id="KW-0472">Membrane</keyword>
<evidence type="ECO:0000313" key="3">
    <source>
        <dbReference type="Proteomes" id="UP000523955"/>
    </source>
</evidence>
<comment type="caution">
    <text evidence="2">The sequence shown here is derived from an EMBL/GenBank/DDBJ whole genome shotgun (WGS) entry which is preliminary data.</text>
</comment>
<evidence type="ECO:0000313" key="2">
    <source>
        <dbReference type="EMBL" id="MBB6626076.1"/>
    </source>
</evidence>
<feature type="transmembrane region" description="Helical" evidence="1">
    <location>
        <begin position="68"/>
        <end position="88"/>
    </location>
</feature>
<protein>
    <submittedName>
        <fullName evidence="2">Uncharacterized protein</fullName>
    </submittedName>
</protein>
<keyword evidence="1" id="KW-0812">Transmembrane</keyword>
<gene>
    <name evidence="2" type="ORF">H5V45_01965</name>
</gene>
<dbReference type="AlphaFoldDB" id="A0A7X0RD49"/>
<dbReference type="EMBL" id="JACKXE010000001">
    <property type="protein sequence ID" value="MBB6626076.1"/>
    <property type="molecule type" value="Genomic_DNA"/>
</dbReference>
<accession>A0A7X0RD49</accession>
<sequence>MAIPLAPIVMASCAALCVGGVVLMVVSRNDLVGKPQKVRNFNLARYPRMPIQHTPLAPIPDRSTRWQVGLGLLIYPWIGFVISGLLWLDSRH</sequence>
<keyword evidence="1" id="KW-1133">Transmembrane helix</keyword>
<name>A0A7X0RD49_9ACTN</name>
<dbReference type="Proteomes" id="UP000523955">
    <property type="component" value="Unassembled WGS sequence"/>
</dbReference>
<keyword evidence="3" id="KW-1185">Reference proteome</keyword>
<organism evidence="2 3">
    <name type="scientific">Nocardioides luti</name>
    <dbReference type="NCBI Taxonomy" id="2761101"/>
    <lineage>
        <taxon>Bacteria</taxon>
        <taxon>Bacillati</taxon>
        <taxon>Actinomycetota</taxon>
        <taxon>Actinomycetes</taxon>
        <taxon>Propionibacteriales</taxon>
        <taxon>Nocardioidaceae</taxon>
        <taxon>Nocardioides</taxon>
    </lineage>
</organism>
<proteinExistence type="predicted"/>
<feature type="transmembrane region" description="Helical" evidence="1">
    <location>
        <begin position="6"/>
        <end position="26"/>
    </location>
</feature>
<reference evidence="2 3" key="1">
    <citation type="submission" date="2020-08" db="EMBL/GenBank/DDBJ databases">
        <authorList>
            <person name="Seo M.-J."/>
        </authorList>
    </citation>
    <scope>NUCLEOTIDE SEQUENCE [LARGE SCALE GENOMIC DNA]</scope>
    <source>
        <strain evidence="2 3">KIGAM211</strain>
    </source>
</reference>
<dbReference type="RefSeq" id="WP_185251387.1">
    <property type="nucleotide sequence ID" value="NZ_JACKXE010000001.1"/>
</dbReference>
<evidence type="ECO:0000256" key="1">
    <source>
        <dbReference type="SAM" id="Phobius"/>
    </source>
</evidence>